<protein>
    <submittedName>
        <fullName evidence="1">Uncharacterized protein</fullName>
    </submittedName>
</protein>
<reference evidence="1" key="1">
    <citation type="journal article" date="2019" name="Beilstein J. Org. Chem.">
        <title>Nanangenines: drimane sesquiterpenoids as the dominant metabolite cohort of a novel Australian fungus, Aspergillus nanangensis.</title>
        <authorList>
            <person name="Lacey H.J."/>
            <person name="Gilchrist C.L.M."/>
            <person name="Crombie A."/>
            <person name="Kalaitzis J.A."/>
            <person name="Vuong D."/>
            <person name="Rutledge P.J."/>
            <person name="Turner P."/>
            <person name="Pitt J.I."/>
            <person name="Lacey E."/>
            <person name="Chooi Y.H."/>
            <person name="Piggott A.M."/>
        </authorList>
    </citation>
    <scope>NUCLEOTIDE SEQUENCE</scope>
    <source>
        <strain evidence="1">MST-FP2251</strain>
    </source>
</reference>
<reference evidence="1" key="2">
    <citation type="submission" date="2020-02" db="EMBL/GenBank/DDBJ databases">
        <authorList>
            <person name="Gilchrist C.L.M."/>
            <person name="Chooi Y.-H."/>
        </authorList>
    </citation>
    <scope>NUCLEOTIDE SEQUENCE</scope>
    <source>
        <strain evidence="1">MST-FP2251</strain>
    </source>
</reference>
<dbReference type="Proteomes" id="UP001194746">
    <property type="component" value="Unassembled WGS sequence"/>
</dbReference>
<accession>A0AAD4CLH7</accession>
<gene>
    <name evidence="1" type="ORF">FE257_008721</name>
</gene>
<organism evidence="1 2">
    <name type="scientific">Aspergillus nanangensis</name>
    <dbReference type="NCBI Taxonomy" id="2582783"/>
    <lineage>
        <taxon>Eukaryota</taxon>
        <taxon>Fungi</taxon>
        <taxon>Dikarya</taxon>
        <taxon>Ascomycota</taxon>
        <taxon>Pezizomycotina</taxon>
        <taxon>Eurotiomycetes</taxon>
        <taxon>Eurotiomycetidae</taxon>
        <taxon>Eurotiales</taxon>
        <taxon>Aspergillaceae</taxon>
        <taxon>Aspergillus</taxon>
        <taxon>Aspergillus subgen. Circumdati</taxon>
    </lineage>
</organism>
<proteinExistence type="predicted"/>
<sequence length="212" mass="24201">MAQVSALMADDLQIQPSHRLDVSGEAAGTAVHLHGRLVQAIVTDFRVTPTLADLEGRPIEILSTLQPAIERSLKGENRLEFHKALLANEKKANEDLVRCTQKYGYHYIFRAGLQSYYMTKTVVARISFWRPDVRGDEYRVNVQKLSYDALENRRPLNDADKRFLIDAMACVPADAYRFWTWLEKSRVPYNAMQACILMLDNIRKGKYTVGHG</sequence>
<evidence type="ECO:0000313" key="1">
    <source>
        <dbReference type="EMBL" id="KAF9888443.1"/>
    </source>
</evidence>
<name>A0AAD4CLH7_ASPNN</name>
<comment type="caution">
    <text evidence="1">The sequence shown here is derived from an EMBL/GenBank/DDBJ whole genome shotgun (WGS) entry which is preliminary data.</text>
</comment>
<dbReference type="AlphaFoldDB" id="A0AAD4CLH7"/>
<dbReference type="EMBL" id="VCAU01000047">
    <property type="protein sequence ID" value="KAF9888443.1"/>
    <property type="molecule type" value="Genomic_DNA"/>
</dbReference>
<evidence type="ECO:0000313" key="2">
    <source>
        <dbReference type="Proteomes" id="UP001194746"/>
    </source>
</evidence>
<keyword evidence="2" id="KW-1185">Reference proteome</keyword>